<dbReference type="EMBL" id="CP002839">
    <property type="protein sequence ID" value="AEH36371.1"/>
    <property type="molecule type" value="Genomic_DNA"/>
</dbReference>
<dbReference type="RefSeq" id="WP_013879264.1">
    <property type="nucleotide sequence ID" value="NC_015666.1"/>
</dbReference>
<dbReference type="OrthoDB" id="154886at2157"/>
<reference evidence="1 2" key="1">
    <citation type="journal article" date="2012" name="Stand. Genomic Sci.">
        <title>Complete genome sequence of Halopiger xanaduensis type strain (SH-6(T)).</title>
        <authorList>
            <person name="Anderson I."/>
            <person name="Tindall B.J."/>
            <person name="Rohde M."/>
            <person name="Lucas S."/>
            <person name="Han J."/>
            <person name="Lapidus A."/>
            <person name="Cheng J.F."/>
            <person name="Goodwin L."/>
            <person name="Pitluck S."/>
            <person name="Peters L."/>
            <person name="Pati A."/>
            <person name="Mikhailova N."/>
            <person name="Pagani I."/>
            <person name="Teshima H."/>
            <person name="Han C."/>
            <person name="Tapia R."/>
            <person name="Land M."/>
            <person name="Woyke T."/>
            <person name="Klenk H.P."/>
            <person name="Kyrpides N."/>
            <person name="Ivanova N."/>
        </authorList>
    </citation>
    <scope>NUCLEOTIDE SEQUENCE [LARGE SCALE GENOMIC DNA]</scope>
    <source>
        <strain evidence="2">DSM 18323 / JCM 14033 / SH-6</strain>
    </source>
</reference>
<protein>
    <submittedName>
        <fullName evidence="1">Uncharacterized protein</fullName>
    </submittedName>
</protein>
<dbReference type="HOGENOM" id="CLU_1745531_0_0_2"/>
<organism evidence="1 2">
    <name type="scientific">Halopiger xanaduensis (strain DSM 18323 / JCM 14033 / SH-6)</name>
    <dbReference type="NCBI Taxonomy" id="797210"/>
    <lineage>
        <taxon>Archaea</taxon>
        <taxon>Methanobacteriati</taxon>
        <taxon>Methanobacteriota</taxon>
        <taxon>Stenosarchaea group</taxon>
        <taxon>Halobacteria</taxon>
        <taxon>Halobacteriales</taxon>
        <taxon>Natrialbaceae</taxon>
        <taxon>Halopiger</taxon>
    </lineage>
</organism>
<dbReference type="KEGG" id="hxa:Halxa_1743"/>
<accession>F8D7J9</accession>
<sequence>MRNDEEVWLRYGTTAAPIDEPDRTFGHVNSSERRFGTFPTEFISVVDVGLYEEEGKILLSAVEDRLYRRFANGFEETEFADLLDVLRERTLLTEPEMRVFVLYGWFDMDAERAAEPLDCSAADVEAYVEAIRDKRDRAEATAAIPFVRE</sequence>
<dbReference type="AlphaFoldDB" id="F8D7J9"/>
<dbReference type="GeneID" id="10796708"/>
<gene>
    <name evidence="1" type="ordered locus">Halxa_1743</name>
</gene>
<keyword evidence="2" id="KW-1185">Reference proteome</keyword>
<name>F8D7J9_HALXS</name>
<proteinExistence type="predicted"/>
<evidence type="ECO:0000313" key="1">
    <source>
        <dbReference type="EMBL" id="AEH36371.1"/>
    </source>
</evidence>
<dbReference type="Proteomes" id="UP000006794">
    <property type="component" value="Chromosome"/>
</dbReference>
<evidence type="ECO:0000313" key="2">
    <source>
        <dbReference type="Proteomes" id="UP000006794"/>
    </source>
</evidence>